<protein>
    <submittedName>
        <fullName evidence="8">WD40-repeat-containing domain protein</fullName>
    </submittedName>
</protein>
<dbReference type="Pfam" id="PF00400">
    <property type="entry name" value="WD40"/>
    <property type="match status" value="6"/>
</dbReference>
<evidence type="ECO:0000256" key="6">
    <source>
        <dbReference type="SAM" id="MobiDB-lite"/>
    </source>
</evidence>
<dbReference type="InterPro" id="IPR019775">
    <property type="entry name" value="WD40_repeat_CS"/>
</dbReference>
<dbReference type="SMART" id="SM00320">
    <property type="entry name" value="WD40"/>
    <property type="match status" value="7"/>
</dbReference>
<proteinExistence type="inferred from homology"/>
<dbReference type="PANTHER" id="PTHR19878">
    <property type="entry name" value="AUTOPHAGY PROTEIN 16-LIKE"/>
    <property type="match status" value="1"/>
</dbReference>
<feature type="domain" description="Autophagy-related protein 16" evidence="7">
    <location>
        <begin position="14"/>
        <end position="210"/>
    </location>
</feature>
<feature type="repeat" description="WD" evidence="4">
    <location>
        <begin position="312"/>
        <end position="353"/>
    </location>
</feature>
<dbReference type="OrthoDB" id="538223at2759"/>
<dbReference type="PROSITE" id="PS50294">
    <property type="entry name" value="WD_REPEATS_REGION"/>
    <property type="match status" value="2"/>
</dbReference>
<dbReference type="CDD" id="cd00200">
    <property type="entry name" value="WD40"/>
    <property type="match status" value="1"/>
</dbReference>
<dbReference type="InterPro" id="IPR001680">
    <property type="entry name" value="WD40_rpt"/>
</dbReference>
<dbReference type="GO" id="GO:0034045">
    <property type="term" value="C:phagophore assembly site membrane"/>
    <property type="evidence" value="ECO:0007669"/>
    <property type="project" value="TreeGrafter"/>
</dbReference>
<feature type="repeat" description="WD" evidence="4">
    <location>
        <begin position="439"/>
        <end position="480"/>
    </location>
</feature>
<evidence type="ECO:0000256" key="1">
    <source>
        <dbReference type="ARBA" id="ARBA00005331"/>
    </source>
</evidence>
<feature type="repeat" description="WD" evidence="4">
    <location>
        <begin position="270"/>
        <end position="311"/>
    </location>
</feature>
<dbReference type="InParanoid" id="A0A1Y2H1C0"/>
<feature type="repeat" description="WD" evidence="4">
    <location>
        <begin position="497"/>
        <end position="526"/>
    </location>
</feature>
<dbReference type="PROSITE" id="PS50082">
    <property type="entry name" value="WD_REPEATS_2"/>
    <property type="match status" value="6"/>
</dbReference>
<dbReference type="InterPro" id="IPR045160">
    <property type="entry name" value="ATG16"/>
</dbReference>
<comment type="similarity">
    <text evidence="1">Belongs to the ATG16 family.</text>
</comment>
<dbReference type="Gene3D" id="2.130.10.10">
    <property type="entry name" value="YVTN repeat-like/Quinoprotein amine dehydrogenase"/>
    <property type="match status" value="4"/>
</dbReference>
<accession>A0A1Y2H1C0</accession>
<dbReference type="EMBL" id="MCFF01000002">
    <property type="protein sequence ID" value="ORZ28348.1"/>
    <property type="molecule type" value="Genomic_DNA"/>
</dbReference>
<evidence type="ECO:0000313" key="8">
    <source>
        <dbReference type="EMBL" id="ORZ28348.1"/>
    </source>
</evidence>
<evidence type="ECO:0000256" key="4">
    <source>
        <dbReference type="PROSITE-ProRule" id="PRU00221"/>
    </source>
</evidence>
<keyword evidence="9" id="KW-1185">Reference proteome</keyword>
<keyword evidence="2 4" id="KW-0853">WD repeat</keyword>
<feature type="region of interest" description="Disordered" evidence="6">
    <location>
        <begin position="219"/>
        <end position="257"/>
    </location>
</feature>
<dbReference type="AlphaFoldDB" id="A0A1Y2H1C0"/>
<dbReference type="GO" id="GO:0000421">
    <property type="term" value="C:autophagosome membrane"/>
    <property type="evidence" value="ECO:0007669"/>
    <property type="project" value="TreeGrafter"/>
</dbReference>
<dbReference type="GO" id="GO:0000045">
    <property type="term" value="P:autophagosome assembly"/>
    <property type="evidence" value="ECO:0007669"/>
    <property type="project" value="InterPro"/>
</dbReference>
<evidence type="ECO:0000256" key="3">
    <source>
        <dbReference type="ARBA" id="ARBA00022737"/>
    </source>
</evidence>
<keyword evidence="3" id="KW-0677">Repeat</keyword>
<evidence type="ECO:0000259" key="7">
    <source>
        <dbReference type="Pfam" id="PF08614"/>
    </source>
</evidence>
<dbReference type="GO" id="GO:0034274">
    <property type="term" value="C:Atg12-Atg5-Atg16 complex"/>
    <property type="evidence" value="ECO:0007669"/>
    <property type="project" value="TreeGrafter"/>
</dbReference>
<dbReference type="SUPFAM" id="SSF50978">
    <property type="entry name" value="WD40 repeat-like"/>
    <property type="match status" value="1"/>
</dbReference>
<dbReference type="PROSITE" id="PS00678">
    <property type="entry name" value="WD_REPEATS_1"/>
    <property type="match status" value="1"/>
</dbReference>
<dbReference type="CDD" id="cd22887">
    <property type="entry name" value="Atg16_CCD"/>
    <property type="match status" value="1"/>
</dbReference>
<dbReference type="PANTHER" id="PTHR19878:SF8">
    <property type="entry name" value="AUTOPHAGY-RELATED 16, ISOFORM F"/>
    <property type="match status" value="1"/>
</dbReference>
<feature type="coiled-coil region" evidence="5">
    <location>
        <begin position="163"/>
        <end position="219"/>
    </location>
</feature>
<feature type="repeat" description="WD" evidence="4">
    <location>
        <begin position="411"/>
        <end position="437"/>
    </location>
</feature>
<dbReference type="RefSeq" id="XP_021886033.1">
    <property type="nucleotide sequence ID" value="XM_022022655.1"/>
</dbReference>
<dbReference type="InterPro" id="IPR015943">
    <property type="entry name" value="WD40/YVTN_repeat-like_dom_sf"/>
</dbReference>
<dbReference type="Gene3D" id="1.20.5.170">
    <property type="match status" value="1"/>
</dbReference>
<dbReference type="InterPro" id="IPR020472">
    <property type="entry name" value="WD40_PAC1"/>
</dbReference>
<evidence type="ECO:0000256" key="2">
    <source>
        <dbReference type="ARBA" id="ARBA00022574"/>
    </source>
</evidence>
<sequence length="568" mass="63507">MTMAHQSTQQWEAEILGQFAIRDKHEKAFTNMVESYNELVQKLTFFVEQNKHLETSAQSSKEQHDKMARQVTVLREQGSPINQKRCAELEAQVASLKDERAELYKTQGTNAQRLVDLNDILRNKDTTLTQNKEEIRRLTESNHILAHKNQELLDLVNEKNVTIQVIQDELTTLQLEMGKLDERQRDLERENAQLLQRWLKMKNEEADRMNAQNMFVENEKQEAASLSPPVQSPPSTRSLRSMGPDSPTQSNWRGQSSIFSSIPQISSRKITSHDSEVNTISMSTSGSVFATGSNDKKIKIWDVKTGALKSTLTGCLQAVMCVSFNATDDLLLGASNDNAARLWHLGTGRPRHTLTGHIGKVFSARFNPDSSKVVSGSHDRTIKVWDLQKGYCIRTMFTFASVNDVCLLDFDGATIASGHLDNNLRVWDSRSGNCVKEVTGIHLGQITSVCPSSDGTQILTNSRDNTLRILDVRTYETLSVLHADGYKTGTNWSKACFSPDGQYVVSGSADGTIFYWSTRDGLVEKTAKDQTGPIVGVSWVNSTVVSAEKDKTVVIWGTTARRPTVYEK</sequence>
<name>A0A1Y2H1C0_9FUNG</name>
<evidence type="ECO:0000313" key="9">
    <source>
        <dbReference type="Proteomes" id="UP000193648"/>
    </source>
</evidence>
<dbReference type="STRING" id="64571.A0A1Y2H1C0"/>
<gene>
    <name evidence="8" type="ORF">BCR41DRAFT_345153</name>
</gene>
<feature type="repeat" description="WD" evidence="4">
    <location>
        <begin position="354"/>
        <end position="395"/>
    </location>
</feature>
<dbReference type="Proteomes" id="UP000193648">
    <property type="component" value="Unassembled WGS sequence"/>
</dbReference>
<dbReference type="GO" id="GO:0043495">
    <property type="term" value="F:protein-membrane adaptor activity"/>
    <property type="evidence" value="ECO:0007669"/>
    <property type="project" value="TreeGrafter"/>
</dbReference>
<organism evidence="8 9">
    <name type="scientific">Lobosporangium transversale</name>
    <dbReference type="NCBI Taxonomy" id="64571"/>
    <lineage>
        <taxon>Eukaryota</taxon>
        <taxon>Fungi</taxon>
        <taxon>Fungi incertae sedis</taxon>
        <taxon>Mucoromycota</taxon>
        <taxon>Mortierellomycotina</taxon>
        <taxon>Mortierellomycetes</taxon>
        <taxon>Mortierellales</taxon>
        <taxon>Mortierellaceae</taxon>
        <taxon>Lobosporangium</taxon>
    </lineage>
</organism>
<comment type="caution">
    <text evidence="8">The sequence shown here is derived from an EMBL/GenBank/DDBJ whole genome shotgun (WGS) entry which is preliminary data.</text>
</comment>
<evidence type="ECO:0000256" key="5">
    <source>
        <dbReference type="SAM" id="Coils"/>
    </source>
</evidence>
<reference evidence="8 9" key="1">
    <citation type="submission" date="2016-07" db="EMBL/GenBank/DDBJ databases">
        <title>Pervasive Adenine N6-methylation of Active Genes in Fungi.</title>
        <authorList>
            <consortium name="DOE Joint Genome Institute"/>
            <person name="Mondo S.J."/>
            <person name="Dannebaum R.O."/>
            <person name="Kuo R.C."/>
            <person name="Labutti K."/>
            <person name="Haridas S."/>
            <person name="Kuo A."/>
            <person name="Salamov A."/>
            <person name="Ahrendt S.R."/>
            <person name="Lipzen A."/>
            <person name="Sullivan W."/>
            <person name="Andreopoulos W.B."/>
            <person name="Clum A."/>
            <person name="Lindquist E."/>
            <person name="Daum C."/>
            <person name="Ramamoorthy G.K."/>
            <person name="Gryganskyi A."/>
            <person name="Culley D."/>
            <person name="Magnuson J.K."/>
            <person name="James T.Y."/>
            <person name="O'Malley M.A."/>
            <person name="Stajich J.E."/>
            <person name="Spatafora J.W."/>
            <person name="Visel A."/>
            <person name="Grigoriev I.V."/>
        </authorList>
    </citation>
    <scope>NUCLEOTIDE SEQUENCE [LARGE SCALE GENOMIC DNA]</scope>
    <source>
        <strain evidence="8 9">NRRL 3116</strain>
    </source>
</reference>
<dbReference type="PRINTS" id="PR00320">
    <property type="entry name" value="GPROTEINBRPT"/>
</dbReference>
<dbReference type="InterPro" id="IPR036322">
    <property type="entry name" value="WD40_repeat_dom_sf"/>
</dbReference>
<dbReference type="GeneID" id="33564499"/>
<dbReference type="InterPro" id="IPR013923">
    <property type="entry name" value="Autophagy-rel_prot_16_dom"/>
</dbReference>
<dbReference type="Pfam" id="PF08614">
    <property type="entry name" value="ATG16"/>
    <property type="match status" value="1"/>
</dbReference>
<keyword evidence="5" id="KW-0175">Coiled coil</keyword>